<dbReference type="InterPro" id="IPR002052">
    <property type="entry name" value="DNA_methylase_N6_adenine_CS"/>
</dbReference>
<protein>
    <submittedName>
        <fullName evidence="4">Methyltransferase</fullName>
    </submittedName>
</protein>
<dbReference type="EMBL" id="CP048685">
    <property type="protein sequence ID" value="QPJ62280.1"/>
    <property type="molecule type" value="Genomic_DNA"/>
</dbReference>
<dbReference type="PROSITE" id="PS00092">
    <property type="entry name" value="N6_MTASE"/>
    <property type="match status" value="1"/>
</dbReference>
<reference evidence="4 5" key="1">
    <citation type="submission" date="2020-02" db="EMBL/GenBank/DDBJ databases">
        <title>Genomic and physiological characterization of two novel Nitrospinaceae genera.</title>
        <authorList>
            <person name="Mueller A.J."/>
            <person name="Jung M.-Y."/>
            <person name="Strachan C.R."/>
            <person name="Herbold C.W."/>
            <person name="Kirkegaard R.H."/>
            <person name="Daims H."/>
        </authorList>
    </citation>
    <scope>NUCLEOTIDE SEQUENCE [LARGE SCALE GENOMIC DNA]</scope>
    <source>
        <strain evidence="4">EB</strain>
    </source>
</reference>
<dbReference type="KEGG" id="nli:G3M70_10520"/>
<dbReference type="InterPro" id="IPR029063">
    <property type="entry name" value="SAM-dependent_MTases_sf"/>
</dbReference>
<dbReference type="SUPFAM" id="SSF53335">
    <property type="entry name" value="S-adenosyl-L-methionine-dependent methyltransferases"/>
    <property type="match status" value="1"/>
</dbReference>
<feature type="domain" description="Methyltransferase small" evidence="3">
    <location>
        <begin position="21"/>
        <end position="154"/>
    </location>
</feature>
<dbReference type="GO" id="GO:0008757">
    <property type="term" value="F:S-adenosylmethionine-dependent methyltransferase activity"/>
    <property type="evidence" value="ECO:0007669"/>
    <property type="project" value="UniProtKB-ARBA"/>
</dbReference>
<dbReference type="PANTHER" id="PTHR47739">
    <property type="entry name" value="TRNA1(VAL) (ADENINE(37)-N6)-METHYLTRANSFERASE"/>
    <property type="match status" value="1"/>
</dbReference>
<gene>
    <name evidence="4" type="ORF">G3M70_10520</name>
</gene>
<keyword evidence="2" id="KW-0949">S-adenosyl-L-methionine</keyword>
<dbReference type="GO" id="GO:0032259">
    <property type="term" value="P:methylation"/>
    <property type="evidence" value="ECO:0007669"/>
    <property type="project" value="UniProtKB-KW"/>
</dbReference>
<dbReference type="PANTHER" id="PTHR47739:SF1">
    <property type="entry name" value="TRNA1(VAL) (ADENINE(37)-N6)-METHYLTRANSFERASE"/>
    <property type="match status" value="1"/>
</dbReference>
<accession>A0A7T0G0G5</accession>
<dbReference type="InterPro" id="IPR007848">
    <property type="entry name" value="Small_mtfrase_dom"/>
</dbReference>
<evidence type="ECO:0000313" key="4">
    <source>
        <dbReference type="EMBL" id="QPJ62280.1"/>
    </source>
</evidence>
<evidence type="ECO:0000256" key="1">
    <source>
        <dbReference type="ARBA" id="ARBA00022603"/>
    </source>
</evidence>
<dbReference type="GO" id="GO:0008170">
    <property type="term" value="F:N-methyltransferase activity"/>
    <property type="evidence" value="ECO:0007669"/>
    <property type="project" value="UniProtKB-ARBA"/>
</dbReference>
<dbReference type="InterPro" id="IPR050210">
    <property type="entry name" value="tRNA_Adenine-N(6)_MTase"/>
</dbReference>
<evidence type="ECO:0000259" key="3">
    <source>
        <dbReference type="Pfam" id="PF05175"/>
    </source>
</evidence>
<dbReference type="AlphaFoldDB" id="A0A7T0G0G5"/>
<dbReference type="Gene3D" id="3.40.50.150">
    <property type="entry name" value="Vaccinia Virus protein VP39"/>
    <property type="match status" value="1"/>
</dbReference>
<dbReference type="GO" id="GO:0003676">
    <property type="term" value="F:nucleic acid binding"/>
    <property type="evidence" value="ECO:0007669"/>
    <property type="project" value="InterPro"/>
</dbReference>
<dbReference type="Proteomes" id="UP000594688">
    <property type="component" value="Chromosome"/>
</dbReference>
<name>A0A7T0G0G5_9BACT</name>
<keyword evidence="1 4" id="KW-0489">Methyltransferase</keyword>
<proteinExistence type="predicted"/>
<dbReference type="CDD" id="cd02440">
    <property type="entry name" value="AdoMet_MTases"/>
    <property type="match status" value="1"/>
</dbReference>
<organism evidence="4 5">
    <name type="scientific">Candidatus Nitronauta litoralis</name>
    <dbReference type="NCBI Taxonomy" id="2705533"/>
    <lineage>
        <taxon>Bacteria</taxon>
        <taxon>Pseudomonadati</taxon>
        <taxon>Nitrospinota/Tectimicrobiota group</taxon>
        <taxon>Nitrospinota</taxon>
        <taxon>Nitrospinia</taxon>
        <taxon>Nitrospinales</taxon>
        <taxon>Nitrospinaceae</taxon>
        <taxon>Candidatus Nitronauta</taxon>
    </lineage>
</organism>
<dbReference type="Pfam" id="PF05175">
    <property type="entry name" value="MTS"/>
    <property type="match status" value="1"/>
</dbReference>
<evidence type="ECO:0000313" key="5">
    <source>
        <dbReference type="Proteomes" id="UP000594688"/>
    </source>
</evidence>
<keyword evidence="4" id="KW-0808">Transferase</keyword>
<sequence length="242" mass="27719">MSLVLDQNGTGYRFSMEPFLLADFVRPEAGSRCLEVGTGCSIIPLLLLTRQPKLLFRAIEIQESLIQKAQSNLADNNALDRVQLVHADFLEWSLAHLNETFDWVISNPPYRKLNSGRINPDREKALARHEITLTLESLVSRAEKHLNPGGKLCLAYPTERLEEVKQVLVSNGLQPVKVRKVFGNESLPARFFLILAERNLEEANCEEDRFFIYEKNGSYTSAMKSIYESFNYPGRSHRYREE</sequence>
<evidence type="ECO:0000256" key="2">
    <source>
        <dbReference type="ARBA" id="ARBA00022691"/>
    </source>
</evidence>